<proteinExistence type="predicted"/>
<dbReference type="EMBL" id="VAHF01000008">
    <property type="protein sequence ID" value="TXG57393.1"/>
    <property type="molecule type" value="Genomic_DNA"/>
</dbReference>
<dbReference type="AlphaFoldDB" id="A0A5C7HK43"/>
<name>A0A5C7HK43_9ROSI</name>
<protein>
    <submittedName>
        <fullName evidence="1">Uncharacterized protein</fullName>
    </submittedName>
</protein>
<evidence type="ECO:0000313" key="2">
    <source>
        <dbReference type="Proteomes" id="UP000323000"/>
    </source>
</evidence>
<evidence type="ECO:0000313" key="1">
    <source>
        <dbReference type="EMBL" id="TXG57393.1"/>
    </source>
</evidence>
<reference evidence="2" key="1">
    <citation type="journal article" date="2019" name="Gigascience">
        <title>De novo genome assembly of the endangered Acer yangbiense, a plant species with extremely small populations endemic to Yunnan Province, China.</title>
        <authorList>
            <person name="Yang J."/>
            <person name="Wariss H.M."/>
            <person name="Tao L."/>
            <person name="Zhang R."/>
            <person name="Yun Q."/>
            <person name="Hollingsworth P."/>
            <person name="Dao Z."/>
            <person name="Luo G."/>
            <person name="Guo H."/>
            <person name="Ma Y."/>
            <person name="Sun W."/>
        </authorList>
    </citation>
    <scope>NUCLEOTIDE SEQUENCE [LARGE SCALE GENOMIC DNA]</scope>
    <source>
        <strain evidence="2">cv. Malutang</strain>
    </source>
</reference>
<dbReference type="Proteomes" id="UP000323000">
    <property type="component" value="Chromosome 8"/>
</dbReference>
<dbReference type="OrthoDB" id="10398157at2759"/>
<sequence length="305" mass="34319">MLVKYLEGSQTVASRSDFVPSKSEAIPHPLALGFTMKILLSSLSYLMRTVVAHKIELVRNPNSLIVGHRLMHTVACERESERCLLSLHVGTKNVAACLYNPATRKVVTVGYDFLAIPMLDKEDEDIFWLAKQHKHMIDKLNVCKVVVGRWPWSTKEEQDEYDLITGATKMECFIDDLINTGILKDVKHFYYDARVVLNESVVKRRVRELKLEGKKEFSGDETELVEEFSDKYAAQFMLMHYLEFARDLAFHCSLAGVSSIPGVFSVERNEAELTVTLSSVGCLGKAFPFTISSVGCLGKAFPSNI</sequence>
<gene>
    <name evidence="1" type="ORF">EZV62_018706</name>
</gene>
<organism evidence="1 2">
    <name type="scientific">Acer yangbiense</name>
    <dbReference type="NCBI Taxonomy" id="1000413"/>
    <lineage>
        <taxon>Eukaryota</taxon>
        <taxon>Viridiplantae</taxon>
        <taxon>Streptophyta</taxon>
        <taxon>Embryophyta</taxon>
        <taxon>Tracheophyta</taxon>
        <taxon>Spermatophyta</taxon>
        <taxon>Magnoliopsida</taxon>
        <taxon>eudicotyledons</taxon>
        <taxon>Gunneridae</taxon>
        <taxon>Pentapetalae</taxon>
        <taxon>rosids</taxon>
        <taxon>malvids</taxon>
        <taxon>Sapindales</taxon>
        <taxon>Sapindaceae</taxon>
        <taxon>Hippocastanoideae</taxon>
        <taxon>Acereae</taxon>
        <taxon>Acer</taxon>
    </lineage>
</organism>
<keyword evidence="2" id="KW-1185">Reference proteome</keyword>
<comment type="caution">
    <text evidence="1">The sequence shown here is derived from an EMBL/GenBank/DDBJ whole genome shotgun (WGS) entry which is preliminary data.</text>
</comment>
<accession>A0A5C7HK43</accession>